<keyword evidence="5 8" id="KW-0804">Transcription</keyword>
<dbReference type="Gene3D" id="3.10.20.90">
    <property type="entry name" value="Phosphatidylinositol 3-kinase Catalytic Subunit, Chain A, domain 1"/>
    <property type="match status" value="1"/>
</dbReference>
<dbReference type="PANTHER" id="PTHR31734:SF38">
    <property type="entry name" value="AUXIN-RESPONSIVE PROTEIN IAA29"/>
    <property type="match status" value="1"/>
</dbReference>
<dbReference type="InterPro" id="IPR033389">
    <property type="entry name" value="AUX/IAA_dom"/>
</dbReference>
<feature type="domain" description="PB1" evidence="10">
    <location>
        <begin position="108"/>
        <end position="186"/>
    </location>
</feature>
<evidence type="ECO:0000259" key="10">
    <source>
        <dbReference type="PROSITE" id="PS51745"/>
    </source>
</evidence>
<evidence type="ECO:0000256" key="1">
    <source>
        <dbReference type="ARBA" id="ARBA00004123"/>
    </source>
</evidence>
<keyword evidence="3 8" id="KW-0678">Repressor</keyword>
<keyword evidence="7 8" id="KW-0927">Auxin signaling pathway</keyword>
<dbReference type="Proteomes" id="UP001567538">
    <property type="component" value="Unassembled WGS sequence"/>
</dbReference>
<feature type="compositionally biased region" description="Basic and acidic residues" evidence="9">
    <location>
        <begin position="22"/>
        <end position="31"/>
    </location>
</feature>
<sequence>MDHHLQLHLALSNTSTHNPPPNDEKKRKFDESFSDDELTANKRTLPLLLWNDNRNMDSGCVDDVGVEEDAVVGWPPVKPRMRKVAEHHRRESTASNFITVENGGGLNSKYVKVEMEGIGIARKIDLGIFGSYQALTATLMAMFGKRREMYKLTYQDKEGDWLLAGDVPWERFVGSVRRLKLLKKVW</sequence>
<keyword evidence="4 8" id="KW-0805">Transcription regulation</keyword>
<evidence type="ECO:0000256" key="6">
    <source>
        <dbReference type="ARBA" id="ARBA00023242"/>
    </source>
</evidence>
<feature type="region of interest" description="Disordered" evidence="9">
    <location>
        <begin position="11"/>
        <end position="34"/>
    </location>
</feature>
<organism evidence="11 12">
    <name type="scientific">Salvia divinorum</name>
    <name type="common">Maria pastora</name>
    <name type="synonym">Diviner's sage</name>
    <dbReference type="NCBI Taxonomy" id="28513"/>
    <lineage>
        <taxon>Eukaryota</taxon>
        <taxon>Viridiplantae</taxon>
        <taxon>Streptophyta</taxon>
        <taxon>Embryophyta</taxon>
        <taxon>Tracheophyta</taxon>
        <taxon>Spermatophyta</taxon>
        <taxon>Magnoliopsida</taxon>
        <taxon>eudicotyledons</taxon>
        <taxon>Gunneridae</taxon>
        <taxon>Pentapetalae</taxon>
        <taxon>asterids</taxon>
        <taxon>lamiids</taxon>
        <taxon>Lamiales</taxon>
        <taxon>Lamiaceae</taxon>
        <taxon>Nepetoideae</taxon>
        <taxon>Mentheae</taxon>
        <taxon>Salviinae</taxon>
        <taxon>Salvia</taxon>
        <taxon>Salvia subgen. Calosphace</taxon>
    </lineage>
</organism>
<keyword evidence="12" id="KW-1185">Reference proteome</keyword>
<dbReference type="InterPro" id="IPR003311">
    <property type="entry name" value="AUX_IAA"/>
</dbReference>
<reference evidence="11 12" key="1">
    <citation type="submission" date="2024-06" db="EMBL/GenBank/DDBJ databases">
        <title>A chromosome level genome sequence of Diviner's sage (Salvia divinorum).</title>
        <authorList>
            <person name="Ford S.A."/>
            <person name="Ro D.-K."/>
            <person name="Ness R.W."/>
            <person name="Phillips M.A."/>
        </authorList>
    </citation>
    <scope>NUCLEOTIDE SEQUENCE [LARGE SCALE GENOMIC DNA]</scope>
    <source>
        <strain evidence="11">SAF-2024a</strain>
        <tissue evidence="11">Leaf</tissue>
    </source>
</reference>
<evidence type="ECO:0000256" key="5">
    <source>
        <dbReference type="ARBA" id="ARBA00023163"/>
    </source>
</evidence>
<dbReference type="SUPFAM" id="SSF54277">
    <property type="entry name" value="CAD &amp; PB1 domains"/>
    <property type="match status" value="1"/>
</dbReference>
<dbReference type="GO" id="GO:0005634">
    <property type="term" value="C:nucleus"/>
    <property type="evidence" value="ECO:0007669"/>
    <property type="project" value="UniProtKB-SubCell"/>
</dbReference>
<protein>
    <recommendedName>
        <fullName evidence="8">Auxin-responsive protein</fullName>
    </recommendedName>
</protein>
<proteinExistence type="inferred from homology"/>
<comment type="function">
    <text evidence="8">Aux/IAA proteins are short-lived transcriptional factors that function as repressors of early auxin response genes at low auxin concentrations.</text>
</comment>
<evidence type="ECO:0000256" key="7">
    <source>
        <dbReference type="ARBA" id="ARBA00023294"/>
    </source>
</evidence>
<name>A0ABD1GVD5_SALDI</name>
<dbReference type="InterPro" id="IPR053793">
    <property type="entry name" value="PB1-like"/>
</dbReference>
<evidence type="ECO:0000256" key="2">
    <source>
        <dbReference type="ARBA" id="ARBA00006728"/>
    </source>
</evidence>
<comment type="similarity">
    <text evidence="2 8">Belongs to the Aux/IAA family.</text>
</comment>
<dbReference type="EMBL" id="JBEAFC010000007">
    <property type="protein sequence ID" value="KAL1547949.1"/>
    <property type="molecule type" value="Genomic_DNA"/>
</dbReference>
<keyword evidence="6 8" id="KW-0539">Nucleus</keyword>
<dbReference type="AlphaFoldDB" id="A0ABD1GVD5"/>
<comment type="subunit">
    <text evidence="8">Homodimers and heterodimers.</text>
</comment>
<gene>
    <name evidence="11" type="ORF">AAHA92_16249</name>
</gene>
<dbReference type="GO" id="GO:0009734">
    <property type="term" value="P:auxin-activated signaling pathway"/>
    <property type="evidence" value="ECO:0007669"/>
    <property type="project" value="UniProtKB-UniRule"/>
</dbReference>
<dbReference type="PROSITE" id="PS51745">
    <property type="entry name" value="PB1"/>
    <property type="match status" value="1"/>
</dbReference>
<evidence type="ECO:0000256" key="3">
    <source>
        <dbReference type="ARBA" id="ARBA00022491"/>
    </source>
</evidence>
<evidence type="ECO:0000256" key="4">
    <source>
        <dbReference type="ARBA" id="ARBA00023015"/>
    </source>
</evidence>
<evidence type="ECO:0000256" key="9">
    <source>
        <dbReference type="SAM" id="MobiDB-lite"/>
    </source>
</evidence>
<dbReference type="PANTHER" id="PTHR31734">
    <property type="entry name" value="AUXIN-RESPONSIVE PROTEIN IAA17"/>
    <property type="match status" value="1"/>
</dbReference>
<comment type="caution">
    <text evidence="11">The sequence shown here is derived from an EMBL/GenBank/DDBJ whole genome shotgun (WGS) entry which is preliminary data.</text>
</comment>
<comment type="subcellular location">
    <subcellularLocation>
        <location evidence="1 8">Nucleus</location>
    </subcellularLocation>
</comment>
<accession>A0ABD1GVD5</accession>
<dbReference type="Pfam" id="PF02309">
    <property type="entry name" value="AUX_IAA"/>
    <property type="match status" value="2"/>
</dbReference>
<evidence type="ECO:0000256" key="8">
    <source>
        <dbReference type="RuleBase" id="RU004549"/>
    </source>
</evidence>
<evidence type="ECO:0000313" key="12">
    <source>
        <dbReference type="Proteomes" id="UP001567538"/>
    </source>
</evidence>
<evidence type="ECO:0000313" key="11">
    <source>
        <dbReference type="EMBL" id="KAL1547949.1"/>
    </source>
</evidence>